<dbReference type="InterPro" id="IPR036629">
    <property type="entry name" value="YjbJ_sf"/>
</dbReference>
<dbReference type="KEGG" id="bpdz:BBN53_08090"/>
<dbReference type="AlphaFoldDB" id="A0A0J6BTC1"/>
<sequence>MSIDTVTGKMKELAGRSEETAGTILEDARLRARGLAHQIEGKVQGAMGTAADSIDDVADTVQSLVRRHPVGALVAVGVAAYLLGRVAGAIRRRH</sequence>
<dbReference type="Proteomes" id="UP000092950">
    <property type="component" value="Chromosome"/>
</dbReference>
<name>A0A0J6BTC1_9BORD</name>
<dbReference type="Gene3D" id="1.10.1470.10">
    <property type="entry name" value="YjbJ"/>
    <property type="match status" value="1"/>
</dbReference>
<evidence type="ECO:0000313" key="5">
    <source>
        <dbReference type="Proteomes" id="UP000092950"/>
    </source>
</evidence>
<dbReference type="EMBL" id="CYTV01000001">
    <property type="protein sequence ID" value="CUI44242.1"/>
    <property type="molecule type" value="Genomic_DNA"/>
</dbReference>
<accession>A0A0M7CVE4</accession>
<dbReference type="SUPFAM" id="SSF69047">
    <property type="entry name" value="Hypothetical protein YjbJ"/>
    <property type="match status" value="1"/>
</dbReference>
<reference evidence="3 4" key="1">
    <citation type="submission" date="2015-09" db="EMBL/GenBank/DDBJ databases">
        <authorList>
            <person name="Jackson K.R."/>
            <person name="Lunt B.L."/>
            <person name="Fisher J.N.B."/>
            <person name="Gardner A.V."/>
            <person name="Bailey M.E."/>
            <person name="Deus L.M."/>
            <person name="Earl A.S."/>
            <person name="Gibby P.D."/>
            <person name="Hartmann K.A."/>
            <person name="Liu J.E."/>
            <person name="Manci A.M."/>
            <person name="Nielsen D.A."/>
            <person name="Solomon M.B."/>
            <person name="Breakwell D.P."/>
            <person name="Burnett S.H."/>
            <person name="Grose J.H."/>
        </authorList>
    </citation>
    <scope>NUCLEOTIDE SEQUENCE [LARGE SCALE GENOMIC DNA]</scope>
    <source>
        <strain evidence="3 4">2789STDY5608636</strain>
    </source>
</reference>
<dbReference type="EMBL" id="CP016440">
    <property type="protein sequence ID" value="ANY15860.1"/>
    <property type="molecule type" value="Genomic_DNA"/>
</dbReference>
<gene>
    <name evidence="2" type="ORF">BBN53_08090</name>
    <name evidence="3" type="ORF">ERS370011_00629</name>
</gene>
<evidence type="ECO:0000313" key="3">
    <source>
        <dbReference type="EMBL" id="CUI44242.1"/>
    </source>
</evidence>
<proteinExistence type="predicted"/>
<dbReference type="RefSeq" id="WP_043207793.1">
    <property type="nucleotide sequence ID" value="NZ_CAJGUP010000096.1"/>
</dbReference>
<dbReference type="OrthoDB" id="8641735at2"/>
<keyword evidence="1" id="KW-0812">Transmembrane</keyword>
<dbReference type="Proteomes" id="UP000053096">
    <property type="component" value="Unassembled WGS sequence"/>
</dbReference>
<keyword evidence="5" id="KW-1185">Reference proteome</keyword>
<protein>
    <submittedName>
        <fullName evidence="3">CsbD-like</fullName>
    </submittedName>
</protein>
<evidence type="ECO:0000313" key="4">
    <source>
        <dbReference type="Proteomes" id="UP000053096"/>
    </source>
</evidence>
<evidence type="ECO:0000313" key="2">
    <source>
        <dbReference type="EMBL" id="ANY15860.1"/>
    </source>
</evidence>
<evidence type="ECO:0000256" key="1">
    <source>
        <dbReference type="SAM" id="Phobius"/>
    </source>
</evidence>
<organism evidence="3 4">
    <name type="scientific">Bordetella pseudohinzii</name>
    <dbReference type="NCBI Taxonomy" id="1331258"/>
    <lineage>
        <taxon>Bacteria</taxon>
        <taxon>Pseudomonadati</taxon>
        <taxon>Pseudomonadota</taxon>
        <taxon>Betaproteobacteria</taxon>
        <taxon>Burkholderiales</taxon>
        <taxon>Alcaligenaceae</taxon>
        <taxon>Bordetella</taxon>
    </lineage>
</organism>
<keyword evidence="1" id="KW-0472">Membrane</keyword>
<accession>A0A0J6BTC1</accession>
<feature type="transmembrane region" description="Helical" evidence="1">
    <location>
        <begin position="70"/>
        <end position="90"/>
    </location>
</feature>
<reference evidence="2 5" key="2">
    <citation type="submission" date="2016-07" db="EMBL/GenBank/DDBJ databases">
        <title>Complete genome sequences of Bordetella pseudohinzii.</title>
        <authorList>
            <person name="Spilker T."/>
            <person name="Darrah R."/>
            <person name="LiPuma J.J."/>
        </authorList>
    </citation>
    <scope>NUCLEOTIDE SEQUENCE [LARGE SCALE GENOMIC DNA]</scope>
    <source>
        <strain evidence="2 5">HI4681</strain>
    </source>
</reference>
<keyword evidence="1" id="KW-1133">Transmembrane helix</keyword>